<protein>
    <submittedName>
        <fullName evidence="1">Uncharacterized protein</fullName>
    </submittedName>
</protein>
<organism evidence="1 2">
    <name type="scientific">Oribacterium parvum ACB1</name>
    <dbReference type="NCBI Taxonomy" id="796943"/>
    <lineage>
        <taxon>Bacteria</taxon>
        <taxon>Bacillati</taxon>
        <taxon>Bacillota</taxon>
        <taxon>Clostridia</taxon>
        <taxon>Lachnospirales</taxon>
        <taxon>Lachnospiraceae</taxon>
        <taxon>Oribacterium</taxon>
    </lineage>
</organism>
<keyword evidence="2" id="KW-1185">Reference proteome</keyword>
<accession>G9WM44</accession>
<sequence>MIERWSEPGLGEHIVESLQLEIEDDGEFFRIQKEITELDSYLKKYGMKVSLSSGRNEKYTFKLDIAVDRLKRDAGKKRDYGSAKKVSDIFLYSNSHKSTEAAEYAGVQLRTYQRRVKKYKEENRWNEENTSFF</sequence>
<comment type="caution">
    <text evidence="1">The sequence shown here is derived from an EMBL/GenBank/DDBJ whole genome shotgun (WGS) entry which is preliminary data.</text>
</comment>
<name>G9WM44_9FIRM</name>
<dbReference type="Proteomes" id="UP000018461">
    <property type="component" value="Unassembled WGS sequence"/>
</dbReference>
<dbReference type="PATRIC" id="fig|796943.3.peg.821"/>
<dbReference type="RefSeq" id="WP_009534294.1">
    <property type="nucleotide sequence ID" value="NZ_KE148312.1"/>
</dbReference>
<reference evidence="1" key="2">
    <citation type="submission" date="2013-03" db="EMBL/GenBank/DDBJ databases">
        <title>The Genome Sequence of Oribacterium sp. ACB1.</title>
        <authorList>
            <consortium name="The Broad Institute Genomics Platform"/>
            <consortium name="The Broad Institute Genome Sequencing Center for Infectious Disease"/>
            <person name="Earl A."/>
            <person name="Ward D."/>
            <person name="Feldgarden M."/>
            <person name="Gevers D."/>
            <person name="Sizova M."/>
            <person name="Hazen A."/>
            <person name="Epstein S."/>
            <person name="Walker B."/>
            <person name="Young S."/>
            <person name="Zeng Q."/>
            <person name="Gargeya S."/>
            <person name="Fitzgerald M."/>
            <person name="Haas B."/>
            <person name="Abouelleil A."/>
            <person name="Allen A.W."/>
            <person name="Alvarado L."/>
            <person name="Arachchi H.M."/>
            <person name="Berlin A.M."/>
            <person name="Chapman S.B."/>
            <person name="Gainer-Dewar J."/>
            <person name="Goldberg J."/>
            <person name="Griggs A."/>
            <person name="Gujja S."/>
            <person name="Hansen M."/>
            <person name="Howarth C."/>
            <person name="Imamovic A."/>
            <person name="Ireland A."/>
            <person name="Larimer J."/>
            <person name="McCowan C."/>
            <person name="Murphy C."/>
            <person name="Pearson M."/>
            <person name="Poon T.W."/>
            <person name="Priest M."/>
            <person name="Roberts A."/>
            <person name="Saif S."/>
            <person name="Shea T."/>
            <person name="Sisk P."/>
            <person name="Sykes S."/>
            <person name="Wortman J."/>
            <person name="Nusbaum C."/>
            <person name="Birren B."/>
        </authorList>
    </citation>
    <scope>NUCLEOTIDE SEQUENCE [LARGE SCALE GENOMIC DNA]</scope>
    <source>
        <strain evidence="1">ACB1</strain>
    </source>
</reference>
<dbReference type="EMBL" id="AFZC02000003">
    <property type="protein sequence ID" value="EHL12390.1"/>
    <property type="molecule type" value="Genomic_DNA"/>
</dbReference>
<reference evidence="1" key="1">
    <citation type="submission" date="2011-08" db="EMBL/GenBank/DDBJ databases">
        <authorList>
            <consortium name="The Broad Institute Genome Sequencing Platform"/>
            <person name="Earl A."/>
            <person name="Ward D."/>
            <person name="Feldgarden M."/>
            <person name="Gevers D."/>
            <person name="Sizova M."/>
            <person name="Hazen A."/>
            <person name="Epstein S."/>
            <person name="Young S.K."/>
            <person name="Zeng Q."/>
            <person name="Gargeya S."/>
            <person name="Fitzgerald M."/>
            <person name="Haas B."/>
            <person name="Abouelleil A."/>
            <person name="Alvarado L."/>
            <person name="Arachchi H.M."/>
            <person name="Berlin A."/>
            <person name="Brown A."/>
            <person name="Chapman S.B."/>
            <person name="Chen Z."/>
            <person name="Dunbar C."/>
            <person name="Freedman E."/>
            <person name="Gearin G."/>
            <person name="Gellesch M."/>
            <person name="Goldberg J."/>
            <person name="Griggs A."/>
            <person name="Gujja S."/>
            <person name="Heiman D."/>
            <person name="Howarth C."/>
            <person name="Larson L."/>
            <person name="Lui A."/>
            <person name="MacDonald P.J.P."/>
            <person name="Montmayeur A."/>
            <person name="Murphy C."/>
            <person name="Neiman D."/>
            <person name="Pearson M."/>
            <person name="Priest M."/>
            <person name="Roberts A."/>
            <person name="Saif S."/>
            <person name="Shea T."/>
            <person name="Shenoy N."/>
            <person name="Sisk P."/>
            <person name="Stolte C."/>
            <person name="Sykes S."/>
            <person name="Wortman J."/>
            <person name="Nusbaum C."/>
            <person name="Birren B."/>
        </authorList>
    </citation>
    <scope>NUCLEOTIDE SEQUENCE</scope>
    <source>
        <strain evidence="1">ACB1</strain>
    </source>
</reference>
<evidence type="ECO:0000313" key="2">
    <source>
        <dbReference type="Proteomes" id="UP000018461"/>
    </source>
</evidence>
<dbReference type="STRING" id="796943.HMPREF9625_00427"/>
<gene>
    <name evidence="1" type="ORF">HMPREF9625_00427</name>
</gene>
<proteinExistence type="predicted"/>
<dbReference type="AlphaFoldDB" id="G9WM44"/>
<dbReference type="HOGENOM" id="CLU_1904627_0_0_9"/>
<evidence type="ECO:0000313" key="1">
    <source>
        <dbReference type="EMBL" id="EHL12390.1"/>
    </source>
</evidence>